<dbReference type="KEGG" id="amr:AM1_1577"/>
<organism evidence="1 2">
    <name type="scientific">Acaryochloris marina (strain MBIC 11017)</name>
    <dbReference type="NCBI Taxonomy" id="329726"/>
    <lineage>
        <taxon>Bacteria</taxon>
        <taxon>Bacillati</taxon>
        <taxon>Cyanobacteriota</taxon>
        <taxon>Cyanophyceae</taxon>
        <taxon>Acaryochloridales</taxon>
        <taxon>Acaryochloridaceae</taxon>
        <taxon>Acaryochloris</taxon>
    </lineage>
</organism>
<evidence type="ECO:0000313" key="2">
    <source>
        <dbReference type="Proteomes" id="UP000000268"/>
    </source>
</evidence>
<dbReference type="eggNOG" id="ENOG5033J6V">
    <property type="taxonomic scope" value="Bacteria"/>
</dbReference>
<accession>B0CA14</accession>
<sequence length="135" mass="15320">MLDIMLIGPSKLAWVVVTALLLTACGPPEMVGIPIRQELYDSSHLLDQNHYKDLMRRSIDGNSRAFIRLIHFDCGGVSFCYWHGEVLAKIVYHMGEEKILELVENMTPKDKSRFHHLLRAGLEYGSFTTDGTLTN</sequence>
<keyword evidence="2" id="KW-1185">Reference proteome</keyword>
<dbReference type="Proteomes" id="UP000000268">
    <property type="component" value="Chromosome"/>
</dbReference>
<dbReference type="HOGENOM" id="CLU_1700372_0_0_3"/>
<reference evidence="1 2" key="1">
    <citation type="journal article" date="2008" name="Proc. Natl. Acad. Sci. U.S.A.">
        <title>Niche adaptation and genome expansion in the chlorophyll d-producing cyanobacterium Acaryochloris marina.</title>
        <authorList>
            <person name="Swingley W.D."/>
            <person name="Chen M."/>
            <person name="Cheung P.C."/>
            <person name="Conrad A.L."/>
            <person name="Dejesa L.C."/>
            <person name="Hao J."/>
            <person name="Honchak B.M."/>
            <person name="Karbach L.E."/>
            <person name="Kurdoglu A."/>
            <person name="Lahiri S."/>
            <person name="Mastrian S.D."/>
            <person name="Miyashita H."/>
            <person name="Page L."/>
            <person name="Ramakrishna P."/>
            <person name="Satoh S."/>
            <person name="Sattley W.M."/>
            <person name="Shimada Y."/>
            <person name="Taylor H.L."/>
            <person name="Tomo T."/>
            <person name="Tsuchiya T."/>
            <person name="Wang Z.T."/>
            <person name="Raymond J."/>
            <person name="Mimuro M."/>
            <person name="Blankenship R.E."/>
            <person name="Touchman J.W."/>
        </authorList>
    </citation>
    <scope>NUCLEOTIDE SEQUENCE [LARGE SCALE GENOMIC DNA]</scope>
    <source>
        <strain evidence="2">MBIC 11017</strain>
    </source>
</reference>
<dbReference type="STRING" id="329726.AM1_1577"/>
<gene>
    <name evidence="1" type="ordered locus">AM1_1577</name>
</gene>
<dbReference type="EMBL" id="CP000828">
    <property type="protein sequence ID" value="ABW26601.1"/>
    <property type="molecule type" value="Genomic_DNA"/>
</dbReference>
<evidence type="ECO:0000313" key="1">
    <source>
        <dbReference type="EMBL" id="ABW26601.1"/>
    </source>
</evidence>
<dbReference type="AlphaFoldDB" id="B0CA14"/>
<name>B0CA14_ACAM1</name>
<protein>
    <submittedName>
        <fullName evidence="1">Uncharacterized protein</fullName>
    </submittedName>
</protein>
<proteinExistence type="predicted"/>